<dbReference type="InterPro" id="IPR025640">
    <property type="entry name" value="GYF_2"/>
</dbReference>
<organism evidence="3 4">
    <name type="scientific">Planctomicrobium piriforme</name>
    <dbReference type="NCBI Taxonomy" id="1576369"/>
    <lineage>
        <taxon>Bacteria</taxon>
        <taxon>Pseudomonadati</taxon>
        <taxon>Planctomycetota</taxon>
        <taxon>Planctomycetia</taxon>
        <taxon>Planctomycetales</taxon>
        <taxon>Planctomycetaceae</taxon>
        <taxon>Planctomicrobium</taxon>
    </lineage>
</organism>
<sequence length="425" mass="45903">MSEAVAGKHFVRINGKVLGPFELDQLRSLRDRGRLLPDHEISPDRRQWEPASRLTALFEQAKATAGAGADSAGLPPFPDVAESDSPSTEWFYSQSGNQSGPISFKKLKKLARDGQLEPHDLVWHDGQTEWSPAGDHSGLFGAGQRSGYQQSATEPMQQTVLWDLFLDFVRNQVTEDQLDRSVRALTQLGGFAMTVSMLFSLIFLVTQSIKVDSLQLLLAGMGVVAAISVLKYVGVHASLAGDALIKSTPNQLSSRAYVNVISVLLLFAGLSGAAELLYVGLRLNDILDKMLFFNAAAQILLVSLFAAYASLHPKWVNIDITPGARAGQEGVAILSFTLKLLMRLSSITLGVSGILGAVGFVMATVELYFVKDGLTNGWAWLFVGGMQTAIAGLFPFAAYLFLAVGSISLDVCQSIILLPNARRSE</sequence>
<name>A0A1I3MYJ7_9PLAN</name>
<keyword evidence="1" id="KW-0812">Transmembrane</keyword>
<gene>
    <name evidence="3" type="ORF">SAMN05421753_114149</name>
</gene>
<evidence type="ECO:0000313" key="3">
    <source>
        <dbReference type="EMBL" id="SFJ02073.1"/>
    </source>
</evidence>
<keyword evidence="1" id="KW-0472">Membrane</keyword>
<dbReference type="STRING" id="1576369.SAMN05421753_114149"/>
<evidence type="ECO:0000313" key="4">
    <source>
        <dbReference type="Proteomes" id="UP000199518"/>
    </source>
</evidence>
<dbReference type="AlphaFoldDB" id="A0A1I3MYJ7"/>
<feature type="transmembrane region" description="Helical" evidence="1">
    <location>
        <begin position="377"/>
        <end position="394"/>
    </location>
</feature>
<dbReference type="OrthoDB" id="292841at2"/>
<dbReference type="Proteomes" id="UP000199518">
    <property type="component" value="Unassembled WGS sequence"/>
</dbReference>
<dbReference type="RefSeq" id="WP_092053094.1">
    <property type="nucleotide sequence ID" value="NZ_FOQD01000014.1"/>
</dbReference>
<protein>
    <recommendedName>
        <fullName evidence="2">GYF domain-containing protein</fullName>
    </recommendedName>
</protein>
<feature type="transmembrane region" description="Helical" evidence="1">
    <location>
        <begin position="347"/>
        <end position="370"/>
    </location>
</feature>
<feature type="transmembrane region" description="Helical" evidence="1">
    <location>
        <begin position="291"/>
        <end position="311"/>
    </location>
</feature>
<dbReference type="Pfam" id="PF14237">
    <property type="entry name" value="GYF_2"/>
    <property type="match status" value="1"/>
</dbReference>
<feature type="transmembrane region" description="Helical" evidence="1">
    <location>
        <begin position="257"/>
        <end position="279"/>
    </location>
</feature>
<evidence type="ECO:0000256" key="1">
    <source>
        <dbReference type="SAM" id="Phobius"/>
    </source>
</evidence>
<feature type="domain" description="GYF" evidence="2">
    <location>
        <begin position="90"/>
        <end position="139"/>
    </location>
</feature>
<keyword evidence="1" id="KW-1133">Transmembrane helix</keyword>
<reference evidence="4" key="1">
    <citation type="submission" date="2016-10" db="EMBL/GenBank/DDBJ databases">
        <authorList>
            <person name="Varghese N."/>
            <person name="Submissions S."/>
        </authorList>
    </citation>
    <scope>NUCLEOTIDE SEQUENCE [LARGE SCALE GENOMIC DNA]</scope>
    <source>
        <strain evidence="4">DSM 26348</strain>
    </source>
</reference>
<accession>A0A1I3MYJ7</accession>
<feature type="transmembrane region" description="Helical" evidence="1">
    <location>
        <begin position="184"/>
        <end position="204"/>
    </location>
</feature>
<proteinExistence type="predicted"/>
<keyword evidence="4" id="KW-1185">Reference proteome</keyword>
<feature type="transmembrane region" description="Helical" evidence="1">
    <location>
        <begin position="216"/>
        <end position="237"/>
    </location>
</feature>
<evidence type="ECO:0000259" key="2">
    <source>
        <dbReference type="Pfam" id="PF14237"/>
    </source>
</evidence>
<dbReference type="EMBL" id="FOQD01000014">
    <property type="protein sequence ID" value="SFJ02073.1"/>
    <property type="molecule type" value="Genomic_DNA"/>
</dbReference>